<proteinExistence type="predicted"/>
<reference evidence="3" key="1">
    <citation type="submission" date="2021-02" db="EMBL/GenBank/DDBJ databases">
        <authorList>
            <person name="Nowell W R."/>
        </authorList>
    </citation>
    <scope>NUCLEOTIDE SEQUENCE</scope>
</reference>
<sequence>MLTCNWSIESIRELILHIDNSKEKLEHLLHSLDPVYEYNLKKYDCNIRGNNLFDILRLYSSKNWTKEIHDLAMFQIFKGSYDKNLQQLITEIFELNKEQKISILQNQKLITQYNNVENCYENKSIICPQFDIIKKWTTSEIKEWSKKVKTNNVSQYEKIAIIKRTVVITSQFPPRDIQLLSLLILMNSENKMGRLCQINTGEGKTTIVAMLAAIKALEGHNYYQSLIKNKAMELLNPQSDSKHALLTTTEGIAKGIATNKIPGLSSVLQINEARLALNELDKFVPNFINSLNKEIEKIYKE</sequence>
<evidence type="ECO:0000313" key="4">
    <source>
        <dbReference type="Proteomes" id="UP000682733"/>
    </source>
</evidence>
<dbReference type="Proteomes" id="UP000682733">
    <property type="component" value="Unassembled WGS sequence"/>
</dbReference>
<dbReference type="Pfam" id="PF07517">
    <property type="entry name" value="SecA_DEAD"/>
    <property type="match status" value="1"/>
</dbReference>
<evidence type="ECO:0000259" key="1">
    <source>
        <dbReference type="Pfam" id="PF07517"/>
    </source>
</evidence>
<protein>
    <recommendedName>
        <fullName evidence="1">SecA DEAD-like N-terminal domain-containing protein</fullName>
    </recommendedName>
</protein>
<evidence type="ECO:0000313" key="3">
    <source>
        <dbReference type="EMBL" id="CAF4457348.1"/>
    </source>
</evidence>
<dbReference type="SUPFAM" id="SSF52540">
    <property type="entry name" value="P-loop containing nucleoside triphosphate hydrolases"/>
    <property type="match status" value="1"/>
</dbReference>
<dbReference type="EMBL" id="CAJNOK010058900">
    <property type="protein sequence ID" value="CAF1630925.1"/>
    <property type="molecule type" value="Genomic_DNA"/>
</dbReference>
<dbReference type="EMBL" id="CAJOBA010084564">
    <property type="protein sequence ID" value="CAF4457348.1"/>
    <property type="molecule type" value="Genomic_DNA"/>
</dbReference>
<dbReference type="AlphaFoldDB" id="A0A8S2WS91"/>
<feature type="domain" description="SecA DEAD-like N-terminal" evidence="1">
    <location>
        <begin position="97"/>
        <end position="221"/>
    </location>
</feature>
<dbReference type="GO" id="GO:0005524">
    <property type="term" value="F:ATP binding"/>
    <property type="evidence" value="ECO:0007669"/>
    <property type="project" value="InterPro"/>
</dbReference>
<dbReference type="GO" id="GO:0016020">
    <property type="term" value="C:membrane"/>
    <property type="evidence" value="ECO:0007669"/>
    <property type="project" value="InterPro"/>
</dbReference>
<dbReference type="InterPro" id="IPR011115">
    <property type="entry name" value="SecA_DEAD"/>
</dbReference>
<dbReference type="Proteomes" id="UP000677228">
    <property type="component" value="Unassembled WGS sequence"/>
</dbReference>
<evidence type="ECO:0000313" key="2">
    <source>
        <dbReference type="EMBL" id="CAF1630925.1"/>
    </source>
</evidence>
<gene>
    <name evidence="2" type="ORF">OVA965_LOCUS43715</name>
    <name evidence="3" type="ORF">TMI583_LOCUS46096</name>
</gene>
<organism evidence="3 4">
    <name type="scientific">Didymodactylos carnosus</name>
    <dbReference type="NCBI Taxonomy" id="1234261"/>
    <lineage>
        <taxon>Eukaryota</taxon>
        <taxon>Metazoa</taxon>
        <taxon>Spiralia</taxon>
        <taxon>Gnathifera</taxon>
        <taxon>Rotifera</taxon>
        <taxon>Eurotatoria</taxon>
        <taxon>Bdelloidea</taxon>
        <taxon>Philodinida</taxon>
        <taxon>Philodinidae</taxon>
        <taxon>Didymodactylos</taxon>
    </lineage>
</organism>
<dbReference type="Gene3D" id="3.40.50.300">
    <property type="entry name" value="P-loop containing nucleotide triphosphate hydrolases"/>
    <property type="match status" value="1"/>
</dbReference>
<name>A0A8S2WS91_9BILA</name>
<comment type="caution">
    <text evidence="3">The sequence shown here is derived from an EMBL/GenBank/DDBJ whole genome shotgun (WGS) entry which is preliminary data.</text>
</comment>
<accession>A0A8S2WS91</accession>
<dbReference type="InterPro" id="IPR027417">
    <property type="entry name" value="P-loop_NTPase"/>
</dbReference>
<feature type="non-terminal residue" evidence="3">
    <location>
        <position position="301"/>
    </location>
</feature>
<dbReference type="GO" id="GO:0017038">
    <property type="term" value="P:protein import"/>
    <property type="evidence" value="ECO:0007669"/>
    <property type="project" value="InterPro"/>
</dbReference>